<dbReference type="InterPro" id="IPR011009">
    <property type="entry name" value="Kinase-like_dom_sf"/>
</dbReference>
<dbReference type="PROSITE" id="PS00108">
    <property type="entry name" value="PROTEIN_KINASE_ST"/>
    <property type="match status" value="1"/>
</dbReference>
<feature type="compositionally biased region" description="Low complexity" evidence="13">
    <location>
        <begin position="650"/>
        <end position="660"/>
    </location>
</feature>
<comment type="catalytic activity">
    <reaction evidence="12">
        <text>L-seryl-[protein] + ATP = O-phospho-L-seryl-[protein] + ADP + H(+)</text>
        <dbReference type="Rhea" id="RHEA:17989"/>
        <dbReference type="Rhea" id="RHEA-COMP:9863"/>
        <dbReference type="Rhea" id="RHEA-COMP:11604"/>
        <dbReference type="ChEBI" id="CHEBI:15378"/>
        <dbReference type="ChEBI" id="CHEBI:29999"/>
        <dbReference type="ChEBI" id="CHEBI:30616"/>
        <dbReference type="ChEBI" id="CHEBI:83421"/>
        <dbReference type="ChEBI" id="CHEBI:456216"/>
        <dbReference type="EC" id="2.7.11.1"/>
    </reaction>
</comment>
<dbReference type="InterPro" id="IPR015022">
    <property type="entry name" value="MAST_pre-PK_dom"/>
</dbReference>
<keyword evidence="7" id="KW-0547">Nucleotide-binding</keyword>
<feature type="compositionally biased region" description="Polar residues" evidence="13">
    <location>
        <begin position="2101"/>
        <end position="2113"/>
    </location>
</feature>
<dbReference type="SUPFAM" id="SSF140482">
    <property type="entry name" value="MAST3 pre-PK domain-like"/>
    <property type="match status" value="1"/>
</dbReference>
<dbReference type="InterPro" id="IPR023142">
    <property type="entry name" value="MAST_pre-PK_dom_sf"/>
</dbReference>
<dbReference type="EC" id="2.7.11.1" evidence="3"/>
<sequence>MSNHSSSNVNDFKSPEGTSHCFFEASVTPHSETHKSGAFCAFNRQVHSLQIPKGNSFHLNYDSKSPLHRWAASDRLRLIHFLQEIQLDRALDVLPDNCTYEDLFKCPLEELRNVLSGCLTELEVNSLYSHLHSCTSIGKHETESRSHLEDPHVRRCSETRPVHQERPGSTCGQHRPRTSLGSLSCASAESSSIFIGDKPLDNTNSITSGENECNCDCDLSKSDLVQLSTSVKRASSLGSDNVSQILPNYRPSSLSISSALTDSHSLSLQEDANTNSITGPVPCLAQANLSTSEVWKNSQSPRNICDSQTKHCSITCPISSASCKAPKQQINTNTYSEASSVSYAIPSFYRHGSNEPQLSPYFSSHLSNYERHSMSSTLLRIKGSFIGQSAPNLLYYMRDPNYNEFSNCRNSYLHISSAYTPPSSLKSPSLPMNSNAPVLHATESPKGEEVDSHSGKISHGKSSLASTSMDIRDTAETTRTLTSLPFHNQRRSMLVSGLGSLSGSSSCMADRSMSSPAPSNEPESPFFSAASLSHNDMTYFISPKNSFVPCEPNLNKSSDHSENTVSQTEISSIHYDADQQQDKGVAQPVVSQTNCKPNTNTVTSQRSYDISFNEKRNFAPRLHLGNKHTVDCRRWSLASLPSSGYGTNASESGSHLSRSRCSSRENVSHIPPAQINTQHPISRATSVFRKYQTSSQMASTKCLPIERSYSMRSPSIPVSSHFPNSISPLSFSSSVGQNETSSGIYGTSRSPKDSYTSETGNDNSPFNVSSPLYTSVCGADSKSVPITPITRTSPRIIHGFNSGIQVCMNSSFGSCRTRSRSLSPLRVTNVGGEQDILLLNHVYRERFPKASAHMQKQLASLADEMENMDTVSWSAVARFVHCQVVQHARDCLQKALSGLVTCRYFYEMTENLGKLIEDTRARDADSIPLVVTFVRRLLLIIARPARLLECLEFDPSEFYQLLEVAENHVRRRTHSVSLPGSQIVSADVPLYIISKLGLSKTVLDESHNMGNSRLCRSDIDGTSQSEGMKSDFTTRNRTTSGSNLDSCVNDENDIVSRTARSSSSYAPIRPPCEADFEVIKLISNGAYGAVYLVRHKITRQRFSLKKIRKQHLQLRNQVEQVFAERDIMSFADNPFVVSLCCTFETKKCLCMVMEYVEGGDVATLLKHIGGPLPLDLARMYFAETVLALEYLHNYGIVHRDLKPDNLLITHEGHIKLTDFGLSRIGLMNLATNLYEKNLDLEKDCKMFRDKQVFGTPEYIAPEVILRQGYGKPVDWWSMEELFDNIVTAPIDWPEEEEWKVTPSAVDIITKLLERDPLLRLGTIGGSSEVKETPFFSGPSAVDWNNLLRQKAAFVPQLEHDEDTSYFDPRTDRYQHDVENDEDIYIPMDYSSHSNRSSPAPQMSVTRNFSFNSPTDQSLTSVIRRPAASRLGRAKQQAIEHKRSHSLGDNNTLYLQPFKSRSKSRSIRDSPINTPQSFTHSELSSASSQRSLFHQKYEPEKVEHDPVTSTLTAESVAGRNALHMLQNLSLTSSTTENSSSPKLESGNANHQQTVLSGVKLEKLNIDVTKRGFSDDDVDDTQNVGDESRTFHYFSSYSPRFSVVLEQARLNELLQNNLNMTLNDSDHPNNEKSPLHASPSRFHLVSHNDSNIKHSSPETSKDVCLPPTDEQLSNSNKRDNLSSEEQKSSSKNISRSSDVQPCGTQDGSVYLNNDHSPSNVVGSNPAISTITHPATETKVFVHPSLKQSNECPITSDVDENSKLSESDSNSSLELSPHDSLIHVTDKPSNENESNATMCMDTVNNSPELVQDPLIKPLIPPVREHMTGNTSLYSAKSISNSSSSTSSLSLPTVTPHIMPHTESLYSTLTDYDSTLHKSPWFLNVDLKPENDHLSTHQILRSMTRADCQHGTQNASMSFKNTSPVPFQGFVPHTSHLNACFPYSLSSAEQQQQPQMLLVGDNSSRNTYLPHPPVCSKTPLTLPLLSYSPGIPRQTIVIHKGKQGYGFVFRAIRVFFGRSDAYTLHHLVLGVVPHGPAAKAGLKEADLILSINDVSTIGMYHTDVVKLILQSGTTLRLHATPISQTFIRSDGPYRSSGRLVPRASPTDQVLNNNGNNTPCTAKYSSPYADKQISTPYAPCSTFKNSHSNSPEVHNDNTSTPFDVKSYASVCASNNPKQNDEAARRITRRLTVREARQRHLNTGNLEPKVHCLQPDTNLNSCFNQSDTVPINIPTDRSKSGYSQSGTSSKTSTQTYASIAAQRFGITLGPTCTNQVSCNQAAQNNNSFLPPHRRSLEKPLIRQLSERQHRAMFPTTDDTSSSSNNPTLYTQRSVIPYSSPHQSPRSDHQQQNNAFTYHRPSLTVTSSSSGSSVCSSGWYSGGELSPHSSPGSGSPSVSGVSRPCDSTHPPSNPFQQPRFGSLRAPSHSAAQFVSSHGDNSPFKLTFTCQPMPKSAFIAQNRNTPQCRHSDPLRPVATSRSNRSLCSVVPNAQNPNTFAVSVQASITNPSQNPTTQNVDLDRFSVQANALVSSGQVRLRRHSHRFAVQHVASPSSPAESGDEKSKNHT</sequence>
<dbReference type="WBParaSite" id="TREG1_18040.1">
    <property type="protein sequence ID" value="TREG1_18040.1"/>
    <property type="gene ID" value="TREG1_18040"/>
</dbReference>
<evidence type="ECO:0000256" key="4">
    <source>
        <dbReference type="ARBA" id="ARBA00022527"/>
    </source>
</evidence>
<feature type="compositionally biased region" description="Low complexity" evidence="13">
    <location>
        <begin position="2234"/>
        <end position="2245"/>
    </location>
</feature>
<evidence type="ECO:0000256" key="13">
    <source>
        <dbReference type="SAM" id="MobiDB-lite"/>
    </source>
</evidence>
<feature type="region of interest" description="Disordered" evidence="13">
    <location>
        <begin position="1014"/>
        <end position="1043"/>
    </location>
</feature>
<keyword evidence="8" id="KW-0418">Kinase</keyword>
<evidence type="ECO:0000256" key="8">
    <source>
        <dbReference type="ARBA" id="ARBA00022777"/>
    </source>
</evidence>
<dbReference type="SMART" id="SM00220">
    <property type="entry name" value="S_TKc"/>
    <property type="match status" value="1"/>
</dbReference>
<feature type="region of interest" description="Disordered" evidence="13">
    <location>
        <begin position="730"/>
        <end position="766"/>
    </location>
</feature>
<dbReference type="InterPro" id="IPR000719">
    <property type="entry name" value="Prot_kinase_dom"/>
</dbReference>
<keyword evidence="9" id="KW-0067">ATP-binding</keyword>
<reference evidence="18" key="2">
    <citation type="submission" date="2023-11" db="UniProtKB">
        <authorList>
            <consortium name="WormBaseParasite"/>
        </authorList>
    </citation>
    <scope>IDENTIFICATION</scope>
</reference>
<feature type="compositionally biased region" description="Low complexity" evidence="13">
    <location>
        <begin position="2374"/>
        <end position="2395"/>
    </location>
</feature>
<dbReference type="GO" id="GO:0005524">
    <property type="term" value="F:ATP binding"/>
    <property type="evidence" value="ECO:0007669"/>
    <property type="project" value="UniProtKB-KW"/>
</dbReference>
<keyword evidence="5" id="KW-0597">Phosphoprotein</keyword>
<feature type="compositionally biased region" description="Basic and acidic residues" evidence="13">
    <location>
        <begin position="1674"/>
        <end position="1686"/>
    </location>
</feature>
<dbReference type="FunFam" id="1.20.1480.20:FF:000001">
    <property type="entry name" value="microtubule-associated serine/threonine-protein kinase 4 isoform X1"/>
    <property type="match status" value="1"/>
</dbReference>
<dbReference type="PROSITE" id="PS50106">
    <property type="entry name" value="PDZ"/>
    <property type="match status" value="1"/>
</dbReference>
<dbReference type="InterPro" id="IPR050236">
    <property type="entry name" value="Ser_Thr_kinase_AGC"/>
</dbReference>
<dbReference type="FunFam" id="3.30.200.20:FF:000012">
    <property type="entry name" value="microtubule-associated serine/threonine-protein kinase 2 isoform X1"/>
    <property type="match status" value="1"/>
</dbReference>
<dbReference type="SMART" id="SM00228">
    <property type="entry name" value="PDZ"/>
    <property type="match status" value="1"/>
</dbReference>
<feature type="compositionally biased region" description="Basic and acidic residues" evidence="13">
    <location>
        <begin position="443"/>
        <end position="454"/>
    </location>
</feature>
<dbReference type="Gene3D" id="2.30.42.10">
    <property type="match status" value="1"/>
</dbReference>
<feature type="compositionally biased region" description="Basic and acidic residues" evidence="13">
    <location>
        <begin position="142"/>
        <end position="166"/>
    </location>
</feature>
<organism evidence="17 18">
    <name type="scientific">Trichobilharzia regenti</name>
    <name type="common">Nasal bird schistosome</name>
    <dbReference type="NCBI Taxonomy" id="157069"/>
    <lineage>
        <taxon>Eukaryota</taxon>
        <taxon>Metazoa</taxon>
        <taxon>Spiralia</taxon>
        <taxon>Lophotrochozoa</taxon>
        <taxon>Platyhelminthes</taxon>
        <taxon>Trematoda</taxon>
        <taxon>Digenea</taxon>
        <taxon>Strigeidida</taxon>
        <taxon>Schistosomatoidea</taxon>
        <taxon>Schistosomatidae</taxon>
        <taxon>Trichobilharzia</taxon>
    </lineage>
</organism>
<feature type="region of interest" description="Disordered" evidence="13">
    <location>
        <begin position="422"/>
        <end position="471"/>
    </location>
</feature>
<dbReference type="FunFam" id="1.10.510.10:FF:000024">
    <property type="entry name" value="Probable serine/threonine-protein kinase cot-1"/>
    <property type="match status" value="1"/>
</dbReference>
<evidence type="ECO:0000256" key="2">
    <source>
        <dbReference type="ARBA" id="ARBA00009903"/>
    </source>
</evidence>
<feature type="region of interest" description="Disordered" evidence="13">
    <location>
        <begin position="2539"/>
        <end position="2561"/>
    </location>
</feature>
<dbReference type="Gene3D" id="1.10.510.10">
    <property type="entry name" value="Transferase(Phosphotransferase) domain 1"/>
    <property type="match status" value="1"/>
</dbReference>
<feature type="region of interest" description="Disordered" evidence="13">
    <location>
        <begin position="1619"/>
        <end position="1726"/>
    </location>
</feature>
<dbReference type="Gene3D" id="3.30.200.20">
    <property type="entry name" value="Phosphorylase Kinase, domain 1"/>
    <property type="match status" value="1"/>
</dbReference>
<feature type="region of interest" description="Disordered" evidence="13">
    <location>
        <begin position="142"/>
        <end position="177"/>
    </location>
</feature>
<feature type="compositionally biased region" description="Polar residues" evidence="13">
    <location>
        <begin position="1696"/>
        <end position="1726"/>
    </location>
</feature>
<proteinExistence type="inferred from homology"/>
<dbReference type="InterPro" id="IPR036034">
    <property type="entry name" value="PDZ_sf"/>
</dbReference>
<feature type="region of interest" description="Disordered" evidence="13">
    <location>
        <begin position="643"/>
        <end position="666"/>
    </location>
</feature>
<evidence type="ECO:0000259" key="15">
    <source>
        <dbReference type="PROSITE" id="PS50106"/>
    </source>
</evidence>
<comment type="similarity">
    <text evidence="2">Belongs to the protein kinase superfamily. AGC Ser/Thr protein kinase family.</text>
</comment>
<keyword evidence="17" id="KW-1185">Reference proteome</keyword>
<dbReference type="Pfam" id="PF17820">
    <property type="entry name" value="PDZ_6"/>
    <property type="match status" value="1"/>
</dbReference>
<dbReference type="PROSITE" id="PS50011">
    <property type="entry name" value="PROTEIN_KINASE_DOM"/>
    <property type="match status" value="1"/>
</dbReference>
<evidence type="ECO:0000256" key="9">
    <source>
        <dbReference type="ARBA" id="ARBA00022840"/>
    </source>
</evidence>
<feature type="domain" description="AGC-kinase C-terminal" evidence="16">
    <location>
        <begin position="1339"/>
        <end position="1420"/>
    </location>
</feature>
<feature type="domain" description="Protein kinase" evidence="14">
    <location>
        <begin position="1076"/>
        <end position="1335"/>
    </location>
</feature>
<dbReference type="GO" id="GO:0035556">
    <property type="term" value="P:intracellular signal transduction"/>
    <property type="evidence" value="ECO:0007669"/>
    <property type="project" value="TreeGrafter"/>
</dbReference>
<dbReference type="SUPFAM" id="SSF56112">
    <property type="entry name" value="Protein kinase-like (PK-like)"/>
    <property type="match status" value="1"/>
</dbReference>
<evidence type="ECO:0000313" key="17">
    <source>
        <dbReference type="Proteomes" id="UP000050795"/>
    </source>
</evidence>
<accession>A0AA85J7J7</accession>
<evidence type="ECO:0000259" key="14">
    <source>
        <dbReference type="PROSITE" id="PS50011"/>
    </source>
</evidence>
<feature type="domain" description="PDZ" evidence="15">
    <location>
        <begin position="1991"/>
        <end position="2079"/>
    </location>
</feature>
<comment type="catalytic activity">
    <reaction evidence="11">
        <text>L-threonyl-[protein] + ATP = O-phospho-L-threonyl-[protein] + ADP + H(+)</text>
        <dbReference type="Rhea" id="RHEA:46608"/>
        <dbReference type="Rhea" id="RHEA-COMP:11060"/>
        <dbReference type="Rhea" id="RHEA-COMP:11605"/>
        <dbReference type="ChEBI" id="CHEBI:15378"/>
        <dbReference type="ChEBI" id="CHEBI:30013"/>
        <dbReference type="ChEBI" id="CHEBI:30616"/>
        <dbReference type="ChEBI" id="CHEBI:61977"/>
        <dbReference type="ChEBI" id="CHEBI:456216"/>
        <dbReference type="EC" id="2.7.11.1"/>
    </reaction>
</comment>
<feature type="region of interest" description="Disordered" evidence="13">
    <location>
        <begin position="2089"/>
        <end position="2113"/>
    </location>
</feature>
<dbReference type="Proteomes" id="UP000050795">
    <property type="component" value="Unassembled WGS sequence"/>
</dbReference>
<feature type="compositionally biased region" description="Polar residues" evidence="13">
    <location>
        <begin position="735"/>
        <end position="766"/>
    </location>
</feature>
<feature type="region of interest" description="Disordered" evidence="13">
    <location>
        <begin position="579"/>
        <end position="601"/>
    </location>
</feature>
<feature type="compositionally biased region" description="Polar residues" evidence="13">
    <location>
        <begin position="589"/>
        <end position="601"/>
    </location>
</feature>
<feature type="region of interest" description="Disordered" evidence="13">
    <location>
        <begin position="2226"/>
        <end position="2245"/>
    </location>
</feature>
<feature type="compositionally biased region" description="Low complexity" evidence="13">
    <location>
        <begin position="1530"/>
        <end position="1539"/>
    </location>
</feature>
<feature type="compositionally biased region" description="Low complexity" evidence="13">
    <location>
        <begin position="422"/>
        <end position="431"/>
    </location>
</feature>
<dbReference type="InterPro" id="IPR041489">
    <property type="entry name" value="PDZ_6"/>
</dbReference>
<comment type="cofactor">
    <cofactor evidence="1">
        <name>Mg(2+)</name>
        <dbReference type="ChEBI" id="CHEBI:18420"/>
    </cofactor>
</comment>
<protein>
    <recommendedName>
        <fullName evidence="3">non-specific serine/threonine protein kinase</fullName>
        <ecNumber evidence="3">2.7.11.1</ecNumber>
    </recommendedName>
</protein>
<feature type="region of interest" description="Disordered" evidence="13">
    <location>
        <begin position="1530"/>
        <end position="1549"/>
    </location>
</feature>
<dbReference type="PANTHER" id="PTHR24356">
    <property type="entry name" value="SERINE/THREONINE-PROTEIN KINASE"/>
    <property type="match status" value="1"/>
</dbReference>
<dbReference type="InterPro" id="IPR000961">
    <property type="entry name" value="AGC-kinase_C"/>
</dbReference>
<name>A0AA85J7J7_TRIRE</name>
<feature type="region of interest" description="Disordered" evidence="13">
    <location>
        <begin position="2374"/>
        <end position="2430"/>
    </location>
</feature>
<dbReference type="SUPFAM" id="SSF50156">
    <property type="entry name" value="PDZ domain-like"/>
    <property type="match status" value="1"/>
</dbReference>
<dbReference type="Pfam" id="PF00069">
    <property type="entry name" value="Pkinase"/>
    <property type="match status" value="1"/>
</dbReference>
<feature type="region of interest" description="Disordered" evidence="13">
    <location>
        <begin position="505"/>
        <end position="525"/>
    </location>
</feature>
<feature type="region of interest" description="Disordered" evidence="13">
    <location>
        <begin position="1746"/>
        <end position="1773"/>
    </location>
</feature>
<keyword evidence="6" id="KW-0808">Transferase</keyword>
<feature type="compositionally biased region" description="Basic and acidic residues" evidence="13">
    <location>
        <begin position="1622"/>
        <end position="1632"/>
    </location>
</feature>
<evidence type="ECO:0000256" key="7">
    <source>
        <dbReference type="ARBA" id="ARBA00022741"/>
    </source>
</evidence>
<dbReference type="GO" id="GO:0004674">
    <property type="term" value="F:protein serine/threonine kinase activity"/>
    <property type="evidence" value="ECO:0007669"/>
    <property type="project" value="UniProtKB-KW"/>
</dbReference>
<keyword evidence="4" id="KW-0723">Serine/threonine-protein kinase</keyword>
<feature type="compositionally biased region" description="Low complexity" evidence="13">
    <location>
        <begin position="1480"/>
        <end position="1490"/>
    </location>
</feature>
<feature type="region of interest" description="Disordered" evidence="13">
    <location>
        <begin position="1388"/>
        <end position="1491"/>
    </location>
</feature>
<feature type="compositionally biased region" description="Polar residues" evidence="13">
    <location>
        <begin position="1470"/>
        <end position="1479"/>
    </location>
</feature>
<dbReference type="GO" id="GO:0007010">
    <property type="term" value="P:cytoskeleton organization"/>
    <property type="evidence" value="ECO:0007669"/>
    <property type="project" value="UniProtKB-ARBA"/>
</dbReference>
<dbReference type="PANTHER" id="PTHR24356:SF414">
    <property type="entry name" value="NON-SPECIFIC SERINE_THREONINE PROTEIN KINASE"/>
    <property type="match status" value="1"/>
</dbReference>
<reference evidence="17" key="1">
    <citation type="submission" date="2022-06" db="EMBL/GenBank/DDBJ databases">
        <authorList>
            <person name="Berger JAMES D."/>
            <person name="Berger JAMES D."/>
        </authorList>
    </citation>
    <scope>NUCLEOTIDE SEQUENCE [LARGE SCALE GENOMIC DNA]</scope>
</reference>
<evidence type="ECO:0000256" key="10">
    <source>
        <dbReference type="ARBA" id="ARBA00022842"/>
    </source>
</evidence>
<evidence type="ECO:0000256" key="3">
    <source>
        <dbReference type="ARBA" id="ARBA00012513"/>
    </source>
</evidence>
<dbReference type="Gene3D" id="1.20.1480.20">
    <property type="entry name" value="MAST3 pre-PK domain-like"/>
    <property type="match status" value="1"/>
</dbReference>
<evidence type="ECO:0000256" key="6">
    <source>
        <dbReference type="ARBA" id="ARBA00022679"/>
    </source>
</evidence>
<feature type="compositionally biased region" description="Basic and acidic residues" evidence="13">
    <location>
        <begin position="1648"/>
        <end position="1659"/>
    </location>
</feature>
<feature type="compositionally biased region" description="Polar residues" evidence="13">
    <location>
        <begin position="1390"/>
        <end position="1420"/>
    </location>
</feature>
<keyword evidence="10" id="KW-0460">Magnesium</keyword>
<dbReference type="InterPro" id="IPR001478">
    <property type="entry name" value="PDZ"/>
</dbReference>
<evidence type="ECO:0000256" key="11">
    <source>
        <dbReference type="ARBA" id="ARBA00047899"/>
    </source>
</evidence>
<dbReference type="Pfam" id="PF08926">
    <property type="entry name" value="DUF1908"/>
    <property type="match status" value="1"/>
</dbReference>
<evidence type="ECO:0000256" key="1">
    <source>
        <dbReference type="ARBA" id="ARBA00001946"/>
    </source>
</evidence>
<evidence type="ECO:0000259" key="16">
    <source>
        <dbReference type="PROSITE" id="PS51285"/>
    </source>
</evidence>
<dbReference type="PROSITE" id="PS51285">
    <property type="entry name" value="AGC_KINASE_CTER"/>
    <property type="match status" value="1"/>
</dbReference>
<evidence type="ECO:0000256" key="5">
    <source>
        <dbReference type="ARBA" id="ARBA00022553"/>
    </source>
</evidence>
<dbReference type="GO" id="GO:0000287">
    <property type="term" value="F:magnesium ion binding"/>
    <property type="evidence" value="ECO:0007669"/>
    <property type="project" value="InterPro"/>
</dbReference>
<evidence type="ECO:0000313" key="18">
    <source>
        <dbReference type="WBParaSite" id="TREG1_18040.1"/>
    </source>
</evidence>
<dbReference type="InterPro" id="IPR008271">
    <property type="entry name" value="Ser/Thr_kinase_AS"/>
</dbReference>
<evidence type="ECO:0000256" key="12">
    <source>
        <dbReference type="ARBA" id="ARBA00048679"/>
    </source>
</evidence>